<keyword evidence="2" id="KW-1185">Reference proteome</keyword>
<gene>
    <name evidence="1" type="ORF">GCM10010994_29330</name>
</gene>
<reference evidence="1" key="2">
    <citation type="submission" date="2020-09" db="EMBL/GenBank/DDBJ databases">
        <authorList>
            <person name="Sun Q."/>
            <person name="Zhou Y."/>
        </authorList>
    </citation>
    <scope>NUCLEOTIDE SEQUENCE</scope>
    <source>
        <strain evidence="1">CGMCC 1.12919</strain>
    </source>
</reference>
<comment type="caution">
    <text evidence="1">The sequence shown here is derived from an EMBL/GenBank/DDBJ whole genome shotgun (WGS) entry which is preliminary data.</text>
</comment>
<accession>A0A916UCZ1</accession>
<protein>
    <submittedName>
        <fullName evidence="1">Uncharacterized protein</fullName>
    </submittedName>
</protein>
<name>A0A916UCZ1_9HYPH</name>
<evidence type="ECO:0000313" key="2">
    <source>
        <dbReference type="Proteomes" id="UP000637002"/>
    </source>
</evidence>
<dbReference type="AlphaFoldDB" id="A0A916UCZ1"/>
<reference evidence="1" key="1">
    <citation type="journal article" date="2014" name="Int. J. Syst. Evol. Microbiol.">
        <title>Complete genome sequence of Corynebacterium casei LMG S-19264T (=DSM 44701T), isolated from a smear-ripened cheese.</title>
        <authorList>
            <consortium name="US DOE Joint Genome Institute (JGI-PGF)"/>
            <person name="Walter F."/>
            <person name="Albersmeier A."/>
            <person name="Kalinowski J."/>
            <person name="Ruckert C."/>
        </authorList>
    </citation>
    <scope>NUCLEOTIDE SEQUENCE</scope>
    <source>
        <strain evidence="1">CGMCC 1.12919</strain>
    </source>
</reference>
<dbReference type="RefSeq" id="WP_188609931.1">
    <property type="nucleotide sequence ID" value="NZ_BMGG01000005.1"/>
</dbReference>
<organism evidence="1 2">
    <name type="scientific">Chelatococcus reniformis</name>
    <dbReference type="NCBI Taxonomy" id="1494448"/>
    <lineage>
        <taxon>Bacteria</taxon>
        <taxon>Pseudomonadati</taxon>
        <taxon>Pseudomonadota</taxon>
        <taxon>Alphaproteobacteria</taxon>
        <taxon>Hyphomicrobiales</taxon>
        <taxon>Chelatococcaceae</taxon>
        <taxon>Chelatococcus</taxon>
    </lineage>
</organism>
<dbReference type="EMBL" id="BMGG01000005">
    <property type="protein sequence ID" value="GGC68897.1"/>
    <property type="molecule type" value="Genomic_DNA"/>
</dbReference>
<proteinExistence type="predicted"/>
<dbReference type="Proteomes" id="UP000637002">
    <property type="component" value="Unassembled WGS sequence"/>
</dbReference>
<sequence length="82" mass="8596">MSTITYFIVLSFVRDADDALIAEQPIEMPSASLAEATAERMACVKAGAVALSRTGDPAAGAFGEAVILARFGEVPDDLDEFT</sequence>
<evidence type="ECO:0000313" key="1">
    <source>
        <dbReference type="EMBL" id="GGC68897.1"/>
    </source>
</evidence>